<evidence type="ECO:0000313" key="3">
    <source>
        <dbReference type="Proteomes" id="UP000821837"/>
    </source>
</evidence>
<evidence type="ECO:0000313" key="2">
    <source>
        <dbReference type="EMBL" id="KAH7986506.1"/>
    </source>
</evidence>
<keyword evidence="3" id="KW-1185">Reference proteome</keyword>
<dbReference type="EMBL" id="JABSTV010000405">
    <property type="protein sequence ID" value="KAH7986506.1"/>
    <property type="molecule type" value="Genomic_DNA"/>
</dbReference>
<reference evidence="2" key="2">
    <citation type="submission" date="2021-09" db="EMBL/GenBank/DDBJ databases">
        <authorList>
            <person name="Jia N."/>
            <person name="Wang J."/>
            <person name="Shi W."/>
            <person name="Du L."/>
            <person name="Sun Y."/>
            <person name="Zhan W."/>
            <person name="Jiang J."/>
            <person name="Wang Q."/>
            <person name="Zhang B."/>
            <person name="Ji P."/>
            <person name="Sakyi L.B."/>
            <person name="Cui X."/>
            <person name="Yuan T."/>
            <person name="Jiang B."/>
            <person name="Yang W."/>
            <person name="Lam T.T.-Y."/>
            <person name="Chang Q."/>
            <person name="Ding S."/>
            <person name="Wang X."/>
            <person name="Zhu J."/>
            <person name="Ruan X."/>
            <person name="Zhao L."/>
            <person name="Wei J."/>
            <person name="Que T."/>
            <person name="Du C."/>
            <person name="Cheng J."/>
            <person name="Dai P."/>
            <person name="Han X."/>
            <person name="Huang E."/>
            <person name="Gao Y."/>
            <person name="Liu J."/>
            <person name="Shao H."/>
            <person name="Ye R."/>
            <person name="Li L."/>
            <person name="Wei W."/>
            <person name="Wang X."/>
            <person name="Wang C."/>
            <person name="Huo Q."/>
            <person name="Li W."/>
            <person name="Guo W."/>
            <person name="Chen H."/>
            <person name="Chen S."/>
            <person name="Zhou L."/>
            <person name="Zhou L."/>
            <person name="Ni X."/>
            <person name="Tian J."/>
            <person name="Zhou Y."/>
            <person name="Sheng Y."/>
            <person name="Liu T."/>
            <person name="Pan Y."/>
            <person name="Xia L."/>
            <person name="Li J."/>
            <person name="Zhao F."/>
            <person name="Cao W."/>
        </authorList>
    </citation>
    <scope>NUCLEOTIDE SEQUENCE</scope>
    <source>
        <strain evidence="2">Rsan-2018</strain>
        <tissue evidence="2">Larvae</tissue>
    </source>
</reference>
<organism evidence="2 3">
    <name type="scientific">Rhipicephalus sanguineus</name>
    <name type="common">Brown dog tick</name>
    <name type="synonym">Ixodes sanguineus</name>
    <dbReference type="NCBI Taxonomy" id="34632"/>
    <lineage>
        <taxon>Eukaryota</taxon>
        <taxon>Metazoa</taxon>
        <taxon>Ecdysozoa</taxon>
        <taxon>Arthropoda</taxon>
        <taxon>Chelicerata</taxon>
        <taxon>Arachnida</taxon>
        <taxon>Acari</taxon>
        <taxon>Parasitiformes</taxon>
        <taxon>Ixodida</taxon>
        <taxon>Ixodoidea</taxon>
        <taxon>Ixodidae</taxon>
        <taxon>Rhipicephalinae</taxon>
        <taxon>Rhipicephalus</taxon>
        <taxon>Rhipicephalus</taxon>
    </lineage>
</organism>
<dbReference type="Proteomes" id="UP000821837">
    <property type="component" value="Unassembled WGS sequence"/>
</dbReference>
<name>A0A9D4TDS2_RHISA</name>
<feature type="transmembrane region" description="Helical" evidence="1">
    <location>
        <begin position="53"/>
        <end position="73"/>
    </location>
</feature>
<proteinExistence type="predicted"/>
<keyword evidence="1" id="KW-0472">Membrane</keyword>
<reference evidence="2" key="1">
    <citation type="journal article" date="2020" name="Cell">
        <title>Large-Scale Comparative Analyses of Tick Genomes Elucidate Their Genetic Diversity and Vector Capacities.</title>
        <authorList>
            <consortium name="Tick Genome and Microbiome Consortium (TIGMIC)"/>
            <person name="Jia N."/>
            <person name="Wang J."/>
            <person name="Shi W."/>
            <person name="Du L."/>
            <person name="Sun Y."/>
            <person name="Zhan W."/>
            <person name="Jiang J.F."/>
            <person name="Wang Q."/>
            <person name="Zhang B."/>
            <person name="Ji P."/>
            <person name="Bell-Sakyi L."/>
            <person name="Cui X.M."/>
            <person name="Yuan T.T."/>
            <person name="Jiang B.G."/>
            <person name="Yang W.F."/>
            <person name="Lam T.T."/>
            <person name="Chang Q.C."/>
            <person name="Ding S.J."/>
            <person name="Wang X.J."/>
            <person name="Zhu J.G."/>
            <person name="Ruan X.D."/>
            <person name="Zhao L."/>
            <person name="Wei J.T."/>
            <person name="Ye R.Z."/>
            <person name="Que T.C."/>
            <person name="Du C.H."/>
            <person name="Zhou Y.H."/>
            <person name="Cheng J.X."/>
            <person name="Dai P.F."/>
            <person name="Guo W.B."/>
            <person name="Han X.H."/>
            <person name="Huang E.J."/>
            <person name="Li L.F."/>
            <person name="Wei W."/>
            <person name="Gao Y.C."/>
            <person name="Liu J.Z."/>
            <person name="Shao H.Z."/>
            <person name="Wang X."/>
            <person name="Wang C.C."/>
            <person name="Yang T.C."/>
            <person name="Huo Q.B."/>
            <person name="Li W."/>
            <person name="Chen H.Y."/>
            <person name="Chen S.E."/>
            <person name="Zhou L.G."/>
            <person name="Ni X.B."/>
            <person name="Tian J.H."/>
            <person name="Sheng Y."/>
            <person name="Liu T."/>
            <person name="Pan Y.S."/>
            <person name="Xia L.Y."/>
            <person name="Li J."/>
            <person name="Zhao F."/>
            <person name="Cao W.C."/>
        </authorList>
    </citation>
    <scope>NUCLEOTIDE SEQUENCE</scope>
    <source>
        <strain evidence="2">Rsan-2018</strain>
    </source>
</reference>
<protein>
    <submittedName>
        <fullName evidence="2">Uncharacterized protein</fullName>
    </submittedName>
</protein>
<dbReference type="VEuPathDB" id="VectorBase:RSAN_043006"/>
<keyword evidence="1" id="KW-0812">Transmembrane</keyword>
<comment type="caution">
    <text evidence="2">The sequence shown here is derived from an EMBL/GenBank/DDBJ whole genome shotgun (WGS) entry which is preliminary data.</text>
</comment>
<dbReference type="AlphaFoldDB" id="A0A9D4TDS2"/>
<sequence>MTAPGMLGQVAAYLGSSEAAFRLLLTILSGYPLALIHRNFLLGKSPKHSTSTLLPVAWCSAASTMGYLVLGYYHTATKDYDITWTMPHCILSLRLIEALAWHACFDDASAR</sequence>
<gene>
    <name evidence="2" type="ORF">HPB52_024905</name>
</gene>
<keyword evidence="1" id="KW-1133">Transmembrane helix</keyword>
<accession>A0A9D4TDS2</accession>
<evidence type="ECO:0000256" key="1">
    <source>
        <dbReference type="SAM" id="Phobius"/>
    </source>
</evidence>
<feature type="transmembrane region" description="Helical" evidence="1">
    <location>
        <begin position="20"/>
        <end position="41"/>
    </location>
</feature>